<accession>A0ABS4HQI0</accession>
<evidence type="ECO:0000313" key="3">
    <source>
        <dbReference type="Proteomes" id="UP001519344"/>
    </source>
</evidence>
<keyword evidence="1" id="KW-1133">Transmembrane helix</keyword>
<comment type="caution">
    <text evidence="2">The sequence shown here is derived from an EMBL/GenBank/DDBJ whole genome shotgun (WGS) entry which is preliminary data.</text>
</comment>
<evidence type="ECO:0008006" key="4">
    <source>
        <dbReference type="Google" id="ProtNLM"/>
    </source>
</evidence>
<proteinExistence type="predicted"/>
<evidence type="ECO:0000256" key="1">
    <source>
        <dbReference type="SAM" id="Phobius"/>
    </source>
</evidence>
<keyword evidence="1" id="KW-0812">Transmembrane</keyword>
<feature type="transmembrane region" description="Helical" evidence="1">
    <location>
        <begin position="7"/>
        <end position="29"/>
    </location>
</feature>
<evidence type="ECO:0000313" key="2">
    <source>
        <dbReference type="EMBL" id="MBP1960868.1"/>
    </source>
</evidence>
<keyword evidence="3" id="KW-1185">Reference proteome</keyword>
<organism evidence="2 3">
    <name type="scientific">Paenibacillus aceris</name>
    <dbReference type="NCBI Taxonomy" id="869555"/>
    <lineage>
        <taxon>Bacteria</taxon>
        <taxon>Bacillati</taxon>
        <taxon>Bacillota</taxon>
        <taxon>Bacilli</taxon>
        <taxon>Bacillales</taxon>
        <taxon>Paenibacillaceae</taxon>
        <taxon>Paenibacillus</taxon>
    </lineage>
</organism>
<feature type="transmembrane region" description="Helical" evidence="1">
    <location>
        <begin position="49"/>
        <end position="73"/>
    </location>
</feature>
<dbReference type="EMBL" id="JAGGKV010000001">
    <property type="protein sequence ID" value="MBP1960868.1"/>
    <property type="molecule type" value="Genomic_DNA"/>
</dbReference>
<protein>
    <recommendedName>
        <fullName evidence="4">DUF420 domain-containing protein</fullName>
    </recommendedName>
</protein>
<gene>
    <name evidence="2" type="ORF">J2Z65_000062</name>
</gene>
<reference evidence="2 3" key="1">
    <citation type="submission" date="2021-03" db="EMBL/GenBank/DDBJ databases">
        <title>Genomic Encyclopedia of Type Strains, Phase IV (KMG-IV): sequencing the most valuable type-strain genomes for metagenomic binning, comparative biology and taxonomic classification.</title>
        <authorList>
            <person name="Goeker M."/>
        </authorList>
    </citation>
    <scope>NUCLEOTIDE SEQUENCE [LARGE SCALE GENOMIC DNA]</scope>
    <source>
        <strain evidence="2 3">DSM 24950</strain>
    </source>
</reference>
<name>A0ABS4HQI0_9BACL</name>
<sequence>MKKRKALSGLLACVSILFVLYALVDNYFIDPRAEGFSNHKIGLKRELNLLVWLNVMHVHVAFACIAMVAGLTYNHYGARTNQKETDRQAPKLDDPKLSLLLYEYVDSSHHRPFSSWIRSHLRCQLYDWRLRLYFAAAGHS</sequence>
<keyword evidence="1" id="KW-0472">Membrane</keyword>
<dbReference type="Proteomes" id="UP001519344">
    <property type="component" value="Unassembled WGS sequence"/>
</dbReference>